<accession>A0AAU9G4U1</accession>
<evidence type="ECO:0000256" key="2">
    <source>
        <dbReference type="SAM" id="Phobius"/>
    </source>
</evidence>
<keyword evidence="4" id="KW-1185">Reference proteome</keyword>
<gene>
    <name evidence="3" type="ORF">DMAD_02456</name>
</gene>
<sequence>MSLIVEMASTSTAPTPVVFENGTVLGSMSCEHSHAKVQFLGNQSHFVVPEIVISFSQSSNRIYNNRSPCDMSSSSAINRISPPINRNEPPGEHTSLLEIHQREGEEESEFEQFVLNRTSSESNILESSTCNELQMSNSLCVQAASLSLQNRALDMLNTSACSRSDSESRQGKRMRRMADKAKINCSTNALVSPTPTVPSVADVLRPPQYTAIFLDRHHGNSGVTANAQLTGPVISSPFLSGNPGQGTGSDAVNFIEYHQYCQQRPGMGNVALGHHHHLHHPRRSLFEVAVPLAGSSVEVSNTLVRTNINMSGTAESSGNLAVSCLQKWFARPSLPFVIGIFALGGVACTLGGIVLGSTGLIEHSTQYLSAALLMIGIGVSLLVISGAIWRLSLPDDVDDCPCFRRMETCRNCNSPHCNNRLLPGSYLYPEFQHRQPPPSYLTSLNEYAFIYHHSAHPAAAAAAAAYATLGLNTPPPLYRSTYSLNTSASVGTPTPLQLPQTSEHASEEHHPVLLIREAPSQTSFKEVEIEDMREAGPLMRGIEMQTLYKEAELD</sequence>
<dbReference type="Proteomes" id="UP001500889">
    <property type="component" value="Chromosome E"/>
</dbReference>
<feature type="transmembrane region" description="Helical" evidence="2">
    <location>
        <begin position="367"/>
        <end position="389"/>
    </location>
</feature>
<reference evidence="3 4" key="1">
    <citation type="submission" date="2024-02" db="EMBL/GenBank/DDBJ databases">
        <title>A chromosome-level genome assembly of Drosophila madeirensis, a fruit fly species endemic to Madeira island.</title>
        <authorList>
            <person name="Tomihara K."/>
            <person name="Llopart A."/>
            <person name="Yamamoto D."/>
        </authorList>
    </citation>
    <scope>NUCLEOTIDE SEQUENCE [LARGE SCALE GENOMIC DNA]</scope>
    <source>
        <strain evidence="3 4">RF1</strain>
    </source>
</reference>
<keyword evidence="2" id="KW-0812">Transmembrane</keyword>
<keyword evidence="2" id="KW-0472">Membrane</keyword>
<evidence type="ECO:0000313" key="3">
    <source>
        <dbReference type="EMBL" id="BFG03124.1"/>
    </source>
</evidence>
<proteinExistence type="predicted"/>
<protein>
    <submittedName>
        <fullName evidence="3">Uncharacterized protein</fullName>
    </submittedName>
</protein>
<dbReference type="AlphaFoldDB" id="A0AAU9G4U1"/>
<keyword evidence="2" id="KW-1133">Transmembrane helix</keyword>
<evidence type="ECO:0000313" key="4">
    <source>
        <dbReference type="Proteomes" id="UP001500889"/>
    </source>
</evidence>
<name>A0AAU9G4U1_DROMD</name>
<organism evidence="3 4">
    <name type="scientific">Drosophila madeirensis</name>
    <name type="common">Fruit fly</name>
    <dbReference type="NCBI Taxonomy" id="30013"/>
    <lineage>
        <taxon>Eukaryota</taxon>
        <taxon>Metazoa</taxon>
        <taxon>Ecdysozoa</taxon>
        <taxon>Arthropoda</taxon>
        <taxon>Hexapoda</taxon>
        <taxon>Insecta</taxon>
        <taxon>Pterygota</taxon>
        <taxon>Neoptera</taxon>
        <taxon>Endopterygota</taxon>
        <taxon>Diptera</taxon>
        <taxon>Brachycera</taxon>
        <taxon>Muscomorpha</taxon>
        <taxon>Ephydroidea</taxon>
        <taxon>Drosophilidae</taxon>
        <taxon>Drosophila</taxon>
        <taxon>Sophophora</taxon>
    </lineage>
</organism>
<feature type="transmembrane region" description="Helical" evidence="2">
    <location>
        <begin position="334"/>
        <end position="355"/>
    </location>
</feature>
<feature type="compositionally biased region" description="Polar residues" evidence="1">
    <location>
        <begin position="489"/>
        <end position="503"/>
    </location>
</feature>
<dbReference type="EMBL" id="AP029267">
    <property type="protein sequence ID" value="BFG03124.1"/>
    <property type="molecule type" value="Genomic_DNA"/>
</dbReference>
<feature type="region of interest" description="Disordered" evidence="1">
    <location>
        <begin position="489"/>
        <end position="509"/>
    </location>
</feature>
<evidence type="ECO:0000256" key="1">
    <source>
        <dbReference type="SAM" id="MobiDB-lite"/>
    </source>
</evidence>